<dbReference type="CDD" id="cd00609">
    <property type="entry name" value="AAT_like"/>
    <property type="match status" value="1"/>
</dbReference>
<dbReference type="EMBL" id="JACHDN010000001">
    <property type="protein sequence ID" value="MBB5472036.1"/>
    <property type="molecule type" value="Genomic_DNA"/>
</dbReference>
<proteinExistence type="inferred from homology"/>
<dbReference type="InterPro" id="IPR004838">
    <property type="entry name" value="NHTrfase_class1_PyrdxlP-BS"/>
</dbReference>
<feature type="domain" description="Aminotransferase class I/classII large" evidence="5">
    <location>
        <begin position="30"/>
        <end position="377"/>
    </location>
</feature>
<dbReference type="InterPro" id="IPR050881">
    <property type="entry name" value="LL-DAP_aminotransferase"/>
</dbReference>
<evidence type="ECO:0000256" key="2">
    <source>
        <dbReference type="ARBA" id="ARBA00022576"/>
    </source>
</evidence>
<dbReference type="OrthoDB" id="9763453at2"/>
<dbReference type="InterPro" id="IPR004839">
    <property type="entry name" value="Aminotransferase_I/II_large"/>
</dbReference>
<dbReference type="Proteomes" id="UP000321723">
    <property type="component" value="Unassembled WGS sequence"/>
</dbReference>
<name>A0A511FAD1_9CELL</name>
<comment type="similarity">
    <text evidence="4">Belongs to the class-I pyridoxal-phosphate-dependent aminotransferase family.</text>
</comment>
<evidence type="ECO:0000256" key="4">
    <source>
        <dbReference type="RuleBase" id="RU000481"/>
    </source>
</evidence>
<evidence type="ECO:0000256" key="3">
    <source>
        <dbReference type="ARBA" id="ARBA00022679"/>
    </source>
</evidence>
<evidence type="ECO:0000313" key="8">
    <source>
        <dbReference type="Proteomes" id="UP000321723"/>
    </source>
</evidence>
<keyword evidence="2 4" id="KW-0032">Aminotransferase</keyword>
<protein>
    <recommendedName>
        <fullName evidence="4">Aminotransferase</fullName>
        <ecNumber evidence="4">2.6.1.-</ecNumber>
    </recommendedName>
</protein>
<dbReference type="PROSITE" id="PS00105">
    <property type="entry name" value="AA_TRANSFER_CLASS_1"/>
    <property type="match status" value="1"/>
</dbReference>
<accession>A0A511FAD1</accession>
<evidence type="ECO:0000259" key="5">
    <source>
        <dbReference type="Pfam" id="PF00155"/>
    </source>
</evidence>
<dbReference type="Proteomes" id="UP000564629">
    <property type="component" value="Unassembled WGS sequence"/>
</dbReference>
<gene>
    <name evidence="6" type="ORF">CHO01_13460</name>
    <name evidence="7" type="ORF">HNR08_000772</name>
</gene>
<dbReference type="SUPFAM" id="SSF53383">
    <property type="entry name" value="PLP-dependent transferases"/>
    <property type="match status" value="1"/>
</dbReference>
<dbReference type="InterPro" id="IPR015421">
    <property type="entry name" value="PyrdxlP-dep_Trfase_major"/>
</dbReference>
<comment type="cofactor">
    <cofactor evidence="1 4">
        <name>pyridoxal 5'-phosphate</name>
        <dbReference type="ChEBI" id="CHEBI:597326"/>
    </cofactor>
</comment>
<dbReference type="PANTHER" id="PTHR42832:SF1">
    <property type="entry name" value="GLUTAMATE-PYRUVATE AMINOTRANSFERASE ALAC"/>
    <property type="match status" value="1"/>
</dbReference>
<evidence type="ECO:0000313" key="6">
    <source>
        <dbReference type="EMBL" id="GEL46230.1"/>
    </source>
</evidence>
<evidence type="ECO:0000256" key="1">
    <source>
        <dbReference type="ARBA" id="ARBA00001933"/>
    </source>
</evidence>
<dbReference type="InterPro" id="IPR015424">
    <property type="entry name" value="PyrdxlP-dep_Trfase"/>
</dbReference>
<keyword evidence="3 4" id="KW-0808">Transferase</keyword>
<comment type="caution">
    <text evidence="6">The sequence shown here is derived from an EMBL/GenBank/DDBJ whole genome shotgun (WGS) entry which is preliminary data.</text>
</comment>
<reference evidence="6 8" key="1">
    <citation type="submission" date="2019-07" db="EMBL/GenBank/DDBJ databases">
        <title>Whole genome shotgun sequence of Cellulomonas hominis NBRC 16055.</title>
        <authorList>
            <person name="Hosoyama A."/>
            <person name="Uohara A."/>
            <person name="Ohji S."/>
            <person name="Ichikawa N."/>
        </authorList>
    </citation>
    <scope>NUCLEOTIDE SEQUENCE [LARGE SCALE GENOMIC DNA]</scope>
    <source>
        <strain evidence="6 8">NBRC 16055</strain>
    </source>
</reference>
<evidence type="ECO:0000313" key="7">
    <source>
        <dbReference type="EMBL" id="MBB5472036.1"/>
    </source>
</evidence>
<dbReference type="PANTHER" id="PTHR42832">
    <property type="entry name" value="AMINO ACID AMINOTRANSFERASE"/>
    <property type="match status" value="1"/>
</dbReference>
<dbReference type="EMBL" id="BJVQ01000012">
    <property type="protein sequence ID" value="GEL46230.1"/>
    <property type="molecule type" value="Genomic_DNA"/>
</dbReference>
<keyword evidence="8" id="KW-1185">Reference proteome</keyword>
<evidence type="ECO:0000313" key="9">
    <source>
        <dbReference type="Proteomes" id="UP000564629"/>
    </source>
</evidence>
<dbReference type="Gene3D" id="3.40.640.10">
    <property type="entry name" value="Type I PLP-dependent aspartate aminotransferase-like (Major domain)"/>
    <property type="match status" value="1"/>
</dbReference>
<dbReference type="GO" id="GO:0030170">
    <property type="term" value="F:pyridoxal phosphate binding"/>
    <property type="evidence" value="ECO:0007669"/>
    <property type="project" value="InterPro"/>
</dbReference>
<reference evidence="7 9" key="2">
    <citation type="submission" date="2020-08" db="EMBL/GenBank/DDBJ databases">
        <title>Sequencing the genomes of 1000 actinobacteria strains.</title>
        <authorList>
            <person name="Klenk H.-P."/>
        </authorList>
    </citation>
    <scope>NUCLEOTIDE SEQUENCE [LARGE SCALE GENOMIC DNA]</scope>
    <source>
        <strain evidence="7 9">DSM 9581</strain>
    </source>
</reference>
<organism evidence="6 8">
    <name type="scientific">Cellulomonas hominis</name>
    <dbReference type="NCBI Taxonomy" id="156981"/>
    <lineage>
        <taxon>Bacteria</taxon>
        <taxon>Bacillati</taxon>
        <taxon>Actinomycetota</taxon>
        <taxon>Actinomycetes</taxon>
        <taxon>Micrococcales</taxon>
        <taxon>Cellulomonadaceae</taxon>
        <taxon>Cellulomonas</taxon>
    </lineage>
</organism>
<dbReference type="AlphaFoldDB" id="A0A511FAD1"/>
<dbReference type="Pfam" id="PF00155">
    <property type="entry name" value="Aminotran_1_2"/>
    <property type="match status" value="1"/>
</dbReference>
<dbReference type="EC" id="2.6.1.-" evidence="4"/>
<dbReference type="InterPro" id="IPR015422">
    <property type="entry name" value="PyrdxlP-dep_Trfase_small"/>
</dbReference>
<dbReference type="RefSeq" id="WP_146835524.1">
    <property type="nucleotide sequence ID" value="NZ_BJVQ01000012.1"/>
</dbReference>
<dbReference type="Gene3D" id="3.90.1150.10">
    <property type="entry name" value="Aspartate Aminotransferase, domain 1"/>
    <property type="match status" value="1"/>
</dbReference>
<sequence length="395" mass="43474">MEFRRIPGLPPYVFTIIDALKVEARRAGRDVVDLGFGNPDLPSPQIAVEKLAEAAHNSRNHRYSASRGIPKLRQAVAELYQRRFGVTLDPETQVLSTIGAKEGFSHLMWVLLQPGDAALVPTPSYPIHIWGPYFAGADARQVPIGDGTDGAGYVDRVMEAWDLGWPKPRVVVLSFPHNPTTTTVELADLQRLVDWARERDVVLVHDLAYADMCFDGWTPPSIMQCTGATEVAVELYSMTKSYSMAGWRVAFLVGRADVVGALAKLKSYLDYGTFQPIQIAATVTLNEALEYPAELSAVYESRRNALVDGLGRIGWDILRPKGTMFAWARIPEPYRDLGSIEFAELLVRECDVAVSPGVGFGPGGDGHVRFALIENEQRIAQAVRGLRRGLTRLGG</sequence>
<dbReference type="GO" id="GO:0008483">
    <property type="term" value="F:transaminase activity"/>
    <property type="evidence" value="ECO:0007669"/>
    <property type="project" value="UniProtKB-KW"/>
</dbReference>